<comment type="caution">
    <text evidence="1">The sequence shown here is derived from an EMBL/GenBank/DDBJ whole genome shotgun (WGS) entry which is preliminary data.</text>
</comment>
<evidence type="ECO:0008006" key="2">
    <source>
        <dbReference type="Google" id="ProtNLM"/>
    </source>
</evidence>
<organism evidence="1">
    <name type="scientific">Sesamum calycinum</name>
    <dbReference type="NCBI Taxonomy" id="2727403"/>
    <lineage>
        <taxon>Eukaryota</taxon>
        <taxon>Viridiplantae</taxon>
        <taxon>Streptophyta</taxon>
        <taxon>Embryophyta</taxon>
        <taxon>Tracheophyta</taxon>
        <taxon>Spermatophyta</taxon>
        <taxon>Magnoliopsida</taxon>
        <taxon>eudicotyledons</taxon>
        <taxon>Gunneridae</taxon>
        <taxon>Pentapetalae</taxon>
        <taxon>asterids</taxon>
        <taxon>lamiids</taxon>
        <taxon>Lamiales</taxon>
        <taxon>Pedaliaceae</taxon>
        <taxon>Sesamum</taxon>
    </lineage>
</organism>
<evidence type="ECO:0000313" key="1">
    <source>
        <dbReference type="EMBL" id="KAL0324541.1"/>
    </source>
</evidence>
<gene>
    <name evidence="1" type="ORF">Scaly_2421200</name>
</gene>
<protein>
    <recommendedName>
        <fullName evidence="2">Reverse transcriptase Ty1/copia-type domain-containing protein</fullName>
    </recommendedName>
</protein>
<name>A0AAW2M010_9LAMI</name>
<dbReference type="EMBL" id="JACGWM010000015">
    <property type="protein sequence ID" value="KAL0324541.1"/>
    <property type="molecule type" value="Genomic_DNA"/>
</dbReference>
<reference evidence="1" key="2">
    <citation type="journal article" date="2024" name="Plant">
        <title>Genomic evolution and insights into agronomic trait innovations of Sesamum species.</title>
        <authorList>
            <person name="Miao H."/>
            <person name="Wang L."/>
            <person name="Qu L."/>
            <person name="Liu H."/>
            <person name="Sun Y."/>
            <person name="Le M."/>
            <person name="Wang Q."/>
            <person name="Wei S."/>
            <person name="Zheng Y."/>
            <person name="Lin W."/>
            <person name="Duan Y."/>
            <person name="Cao H."/>
            <person name="Xiong S."/>
            <person name="Wang X."/>
            <person name="Wei L."/>
            <person name="Li C."/>
            <person name="Ma Q."/>
            <person name="Ju M."/>
            <person name="Zhao R."/>
            <person name="Li G."/>
            <person name="Mu C."/>
            <person name="Tian Q."/>
            <person name="Mei H."/>
            <person name="Zhang T."/>
            <person name="Gao T."/>
            <person name="Zhang H."/>
        </authorList>
    </citation>
    <scope>NUCLEOTIDE SEQUENCE</scope>
    <source>
        <strain evidence="1">KEN8</strain>
    </source>
</reference>
<reference evidence="1" key="1">
    <citation type="submission" date="2020-06" db="EMBL/GenBank/DDBJ databases">
        <authorList>
            <person name="Li T."/>
            <person name="Hu X."/>
            <person name="Zhang T."/>
            <person name="Song X."/>
            <person name="Zhang H."/>
            <person name="Dai N."/>
            <person name="Sheng W."/>
            <person name="Hou X."/>
            <person name="Wei L."/>
        </authorList>
    </citation>
    <scope>NUCLEOTIDE SEQUENCE</scope>
    <source>
        <strain evidence="1">KEN8</strain>
        <tissue evidence="1">Leaf</tissue>
    </source>
</reference>
<sequence length="171" mass="19338">MAIQVIEHGVRTMAKTLNDIMAIASLDSCKYLRTRVSQPPGKYGLLVPGQLDNDPKTYEKVMFDINSGKWFKAMRSEMDSMSSNKVWTSADPPKSFKPIGYKWVYKQNLRTDGEPVGFISIGEEQVVCRLHRKINGRTVMFLVLYMDDILLIGNDAKMLGATNHDFLCNSP</sequence>
<dbReference type="AlphaFoldDB" id="A0AAW2M010"/>
<proteinExistence type="predicted"/>
<accession>A0AAW2M010</accession>